<gene>
    <name evidence="2" type="ORF">HNP25_000327</name>
</gene>
<feature type="transmembrane region" description="Helical" evidence="1">
    <location>
        <begin position="97"/>
        <end position="117"/>
    </location>
</feature>
<feature type="transmembrane region" description="Helical" evidence="1">
    <location>
        <begin position="220"/>
        <end position="239"/>
    </location>
</feature>
<name>A0A841EC58_9BACT</name>
<evidence type="ECO:0000313" key="3">
    <source>
        <dbReference type="Proteomes" id="UP000524404"/>
    </source>
</evidence>
<keyword evidence="1" id="KW-1133">Transmembrane helix</keyword>
<evidence type="ECO:0000313" key="2">
    <source>
        <dbReference type="EMBL" id="MBB6001687.1"/>
    </source>
</evidence>
<dbReference type="PANTHER" id="PTHR35337">
    <property type="entry name" value="SLR1478 PROTEIN"/>
    <property type="match status" value="1"/>
</dbReference>
<evidence type="ECO:0000256" key="1">
    <source>
        <dbReference type="SAM" id="Phobius"/>
    </source>
</evidence>
<sequence>MREALFKKHNLDKWQEFEEDALNVNPDILSERFIALTDDLAYARTFYPDSPTTKYLNGLTSSLFSKIYANKREKANRFFTFWKIELPFLFYQSQKQLLFSFIIFTISALIGAVSVAYDDSFARLILGNEYVEMTLENVEKGDPLAVYGNQDEISMFFLITINNIRVSFITFVMGIFFSVGTGYFLVFNGIMVGVFQYFCYQHGFLETSLLTIWLHGTLEISSIVIAGCAGLVMGNSLLFPKTFTRLESFKKGAKQGLKIIIGLVPLFITAGFIESFLTRKHLSLIPSMMIILPSALFIIWYFVVYPIQLNRFSNEKFIKNSL</sequence>
<dbReference type="RefSeq" id="WP_184129246.1">
    <property type="nucleotide sequence ID" value="NZ_JACHKT010000002.1"/>
</dbReference>
<keyword evidence="3" id="KW-1185">Reference proteome</keyword>
<dbReference type="PANTHER" id="PTHR35337:SF1">
    <property type="entry name" value="SLR1478 PROTEIN"/>
    <property type="match status" value="1"/>
</dbReference>
<proteinExistence type="predicted"/>
<keyword evidence="1" id="KW-0472">Membrane</keyword>
<feature type="transmembrane region" description="Helical" evidence="1">
    <location>
        <begin position="284"/>
        <end position="307"/>
    </location>
</feature>
<protein>
    <submittedName>
        <fullName evidence="2">Putative membrane protein SpoIIM required for sporulation</fullName>
    </submittedName>
</protein>
<keyword evidence="1" id="KW-0812">Transmembrane</keyword>
<feature type="transmembrane region" description="Helical" evidence="1">
    <location>
        <begin position="183"/>
        <end position="200"/>
    </location>
</feature>
<dbReference type="EMBL" id="JACHKT010000002">
    <property type="protein sequence ID" value="MBB6001687.1"/>
    <property type="molecule type" value="Genomic_DNA"/>
</dbReference>
<dbReference type="AlphaFoldDB" id="A0A841EC58"/>
<feature type="transmembrane region" description="Helical" evidence="1">
    <location>
        <begin position="153"/>
        <end position="176"/>
    </location>
</feature>
<dbReference type="InterPro" id="IPR002798">
    <property type="entry name" value="SpoIIM-like"/>
</dbReference>
<organism evidence="2 3">
    <name type="scientific">Arcicella rosea</name>
    <dbReference type="NCBI Taxonomy" id="502909"/>
    <lineage>
        <taxon>Bacteria</taxon>
        <taxon>Pseudomonadati</taxon>
        <taxon>Bacteroidota</taxon>
        <taxon>Cytophagia</taxon>
        <taxon>Cytophagales</taxon>
        <taxon>Flectobacillaceae</taxon>
        <taxon>Arcicella</taxon>
    </lineage>
</organism>
<dbReference type="Proteomes" id="UP000524404">
    <property type="component" value="Unassembled WGS sequence"/>
</dbReference>
<accession>A0A841EC58</accession>
<reference evidence="2 3" key="1">
    <citation type="submission" date="2020-08" db="EMBL/GenBank/DDBJ databases">
        <title>Functional genomics of gut bacteria from endangered species of beetles.</title>
        <authorList>
            <person name="Carlos-Shanley C."/>
        </authorList>
    </citation>
    <scope>NUCLEOTIDE SEQUENCE [LARGE SCALE GENOMIC DNA]</scope>
    <source>
        <strain evidence="2 3">S00070</strain>
    </source>
</reference>
<dbReference type="Pfam" id="PF01944">
    <property type="entry name" value="SpoIIM"/>
    <property type="match status" value="1"/>
</dbReference>
<feature type="transmembrane region" description="Helical" evidence="1">
    <location>
        <begin position="259"/>
        <end position="278"/>
    </location>
</feature>
<comment type="caution">
    <text evidence="2">The sequence shown here is derived from an EMBL/GenBank/DDBJ whole genome shotgun (WGS) entry which is preliminary data.</text>
</comment>